<keyword evidence="2" id="KW-1185">Reference proteome</keyword>
<gene>
    <name evidence="1" type="ORF">AVEN_175830_2</name>
</gene>
<evidence type="ECO:0000313" key="2">
    <source>
        <dbReference type="Proteomes" id="UP000499080"/>
    </source>
</evidence>
<protein>
    <recommendedName>
        <fullName evidence="3">Peptidase aspartic putative domain-containing protein</fullName>
    </recommendedName>
</protein>
<accession>A0A4Y2F3A2</accession>
<sequence length="234" mass="26149">MLFLKSEVEGEERISLAMSGFGLTKGEDVKILRKKKHNLETQRGEIPTASTLLASTKATENKVETQLNGNLTFNFGVLDQAVICENVLPVNEGSSLDELKDLGVILTDTNVSSESIQVLIGADIMSRLLTDKRKLSSSGLVAVETHLEWTLMGKVPQVNTERVNLAVTVTLLFMKEAGISDLWKLDVIGIKDPMEKMSKHEIDLKTKEHFKEAVKFNQNNRYEVCLPWAWIVLH</sequence>
<dbReference type="Proteomes" id="UP000499080">
    <property type="component" value="Unassembled WGS sequence"/>
</dbReference>
<comment type="caution">
    <text evidence="1">The sequence shown here is derived from an EMBL/GenBank/DDBJ whole genome shotgun (WGS) entry which is preliminary data.</text>
</comment>
<proteinExistence type="predicted"/>
<dbReference type="EMBL" id="BGPR01000779">
    <property type="protein sequence ID" value="GBM35227.1"/>
    <property type="molecule type" value="Genomic_DNA"/>
</dbReference>
<dbReference type="OrthoDB" id="6765836at2759"/>
<dbReference type="AlphaFoldDB" id="A0A4Y2F3A2"/>
<evidence type="ECO:0000313" key="1">
    <source>
        <dbReference type="EMBL" id="GBM35227.1"/>
    </source>
</evidence>
<name>A0A4Y2F3A2_ARAVE</name>
<reference evidence="1 2" key="1">
    <citation type="journal article" date="2019" name="Sci. Rep.">
        <title>Orb-weaving spider Araneus ventricosus genome elucidates the spidroin gene catalogue.</title>
        <authorList>
            <person name="Kono N."/>
            <person name="Nakamura H."/>
            <person name="Ohtoshi R."/>
            <person name="Moran D.A.P."/>
            <person name="Shinohara A."/>
            <person name="Yoshida Y."/>
            <person name="Fujiwara M."/>
            <person name="Mori M."/>
            <person name="Tomita M."/>
            <person name="Arakawa K."/>
        </authorList>
    </citation>
    <scope>NUCLEOTIDE SEQUENCE [LARGE SCALE GENOMIC DNA]</scope>
</reference>
<evidence type="ECO:0008006" key="3">
    <source>
        <dbReference type="Google" id="ProtNLM"/>
    </source>
</evidence>
<organism evidence="1 2">
    <name type="scientific">Araneus ventricosus</name>
    <name type="common">Orbweaver spider</name>
    <name type="synonym">Epeira ventricosa</name>
    <dbReference type="NCBI Taxonomy" id="182803"/>
    <lineage>
        <taxon>Eukaryota</taxon>
        <taxon>Metazoa</taxon>
        <taxon>Ecdysozoa</taxon>
        <taxon>Arthropoda</taxon>
        <taxon>Chelicerata</taxon>
        <taxon>Arachnida</taxon>
        <taxon>Araneae</taxon>
        <taxon>Araneomorphae</taxon>
        <taxon>Entelegynae</taxon>
        <taxon>Araneoidea</taxon>
        <taxon>Araneidae</taxon>
        <taxon>Araneus</taxon>
    </lineage>
</organism>